<keyword evidence="4" id="KW-0560">Oxidoreductase</keyword>
<feature type="binding site" evidence="6">
    <location>
        <position position="53"/>
    </location>
    <ligand>
        <name>FAD</name>
        <dbReference type="ChEBI" id="CHEBI:57692"/>
    </ligand>
</feature>
<dbReference type="PRINTS" id="PR00368">
    <property type="entry name" value="FADPNR"/>
</dbReference>
<evidence type="ECO:0000256" key="1">
    <source>
        <dbReference type="ARBA" id="ARBA00007532"/>
    </source>
</evidence>
<proteinExistence type="inferred from homology"/>
<dbReference type="SUPFAM" id="SSF51905">
    <property type="entry name" value="FAD/NAD(P)-binding domain"/>
    <property type="match status" value="1"/>
</dbReference>
<evidence type="ECO:0000256" key="3">
    <source>
        <dbReference type="ARBA" id="ARBA00022827"/>
    </source>
</evidence>
<dbReference type="SUPFAM" id="SSF55424">
    <property type="entry name" value="FAD/NAD-linked reductases, dimerisation (C-terminal) domain"/>
    <property type="match status" value="1"/>
</dbReference>
<evidence type="ECO:0000256" key="7">
    <source>
        <dbReference type="PIRSR" id="PIRSR000350-4"/>
    </source>
</evidence>
<feature type="active site" description="Proton acceptor" evidence="5">
    <location>
        <position position="438"/>
    </location>
</feature>
<evidence type="ECO:0000313" key="11">
    <source>
        <dbReference type="Proteomes" id="UP000220629"/>
    </source>
</evidence>
<protein>
    <submittedName>
        <fullName evidence="10">Mercuric reductase</fullName>
    </submittedName>
</protein>
<organism evidence="10 11">
    <name type="scientific">Burkholderia gladioli</name>
    <name type="common">Pseudomonas marginata</name>
    <name type="synonym">Phytomonas marginata</name>
    <dbReference type="NCBI Taxonomy" id="28095"/>
    <lineage>
        <taxon>Bacteria</taxon>
        <taxon>Pseudomonadati</taxon>
        <taxon>Pseudomonadota</taxon>
        <taxon>Betaproteobacteria</taxon>
        <taxon>Burkholderiales</taxon>
        <taxon>Burkholderiaceae</taxon>
        <taxon>Burkholderia</taxon>
    </lineage>
</organism>
<accession>A0A2A7S2M7</accession>
<dbReference type="Pfam" id="PF02852">
    <property type="entry name" value="Pyr_redox_dim"/>
    <property type="match status" value="1"/>
</dbReference>
<dbReference type="GO" id="GO:0003955">
    <property type="term" value="F:NAD(P)H dehydrogenase (quinone) activity"/>
    <property type="evidence" value="ECO:0007669"/>
    <property type="project" value="TreeGrafter"/>
</dbReference>
<dbReference type="Proteomes" id="UP000220629">
    <property type="component" value="Unassembled WGS sequence"/>
</dbReference>
<feature type="binding site" evidence="6">
    <location>
        <begin position="177"/>
        <end position="184"/>
    </location>
    <ligand>
        <name>NAD(+)</name>
        <dbReference type="ChEBI" id="CHEBI:57540"/>
    </ligand>
</feature>
<evidence type="ECO:0000256" key="4">
    <source>
        <dbReference type="ARBA" id="ARBA00023002"/>
    </source>
</evidence>
<keyword evidence="6" id="KW-0520">NAD</keyword>
<feature type="binding site" evidence="6">
    <location>
        <position position="111"/>
    </location>
    <ligand>
        <name>FAD</name>
        <dbReference type="ChEBI" id="CHEBI:57692"/>
    </ligand>
</feature>
<dbReference type="PRINTS" id="PR00411">
    <property type="entry name" value="PNDRDTASEI"/>
</dbReference>
<dbReference type="RefSeq" id="WP_096750516.1">
    <property type="nucleotide sequence ID" value="NZ_CADEPO010000035.1"/>
</dbReference>
<keyword evidence="6" id="KW-0547">Nucleotide-binding</keyword>
<feature type="domain" description="FAD/NAD(P)-binding" evidence="9">
    <location>
        <begin position="8"/>
        <end position="318"/>
    </location>
</feature>
<dbReference type="PANTHER" id="PTHR43014">
    <property type="entry name" value="MERCURIC REDUCTASE"/>
    <property type="match status" value="1"/>
</dbReference>
<evidence type="ECO:0000256" key="5">
    <source>
        <dbReference type="PIRSR" id="PIRSR000350-2"/>
    </source>
</evidence>
<evidence type="ECO:0000256" key="2">
    <source>
        <dbReference type="ARBA" id="ARBA00022630"/>
    </source>
</evidence>
<name>A0A2A7S2M7_BURGA</name>
<evidence type="ECO:0000259" key="9">
    <source>
        <dbReference type="Pfam" id="PF07992"/>
    </source>
</evidence>
<sequence>MANVENFEYVFLGGGKGGKTLAMELARAGKRVAVIERGMIGGSCINVACIPSKALIHEAELAHLANRRDGAARPTDMAGVKRYVRSVVDGMVEINRKAMLGSGLDLIIGTGRFVGPRRIEVRTAEGATRIVEGEHAFINTGTVAQIPDVPGLQAAAPLTHVEALALEVLPEHLVVIGGGYIGLELAQAFRRLGSRVTIVHDAPRVALREDEDVSAAIEAAFAGDGIAIRSGVRPVEVSGRSGEAVTLRLDDGSEVSGSHLLIATGRTPVTADLGLEAAGVAVNERGIIKVDERLATTAPNTWAIGEVAGTAMFTHASYDDYRVLKSQLAGGDRSTRERQIPYALFIEPELARIGINEQEAKARGIPVRVAKLPMAAVPRARTSGETQGFMKILVDGESDRILGFTMLGVNAGEVMTAVQMAMLGELPYTAVRDAIIAHPLISEGLNILLNAVPAHVAAQ</sequence>
<comment type="cofactor">
    <cofactor evidence="6">
        <name>FAD</name>
        <dbReference type="ChEBI" id="CHEBI:57692"/>
    </cofactor>
    <text evidence="6">Binds 1 FAD per subunit.</text>
</comment>
<gene>
    <name evidence="10" type="ORF">CRM94_23785</name>
</gene>
<evidence type="ECO:0000259" key="8">
    <source>
        <dbReference type="Pfam" id="PF02852"/>
    </source>
</evidence>
<dbReference type="InterPro" id="IPR001100">
    <property type="entry name" value="Pyr_nuc-diS_OxRdtase"/>
</dbReference>
<dbReference type="AlphaFoldDB" id="A0A2A7S2M7"/>
<comment type="similarity">
    <text evidence="1">Belongs to the class-I pyridine nucleotide-disulfide oxidoreductase family.</text>
</comment>
<dbReference type="FunFam" id="3.30.390.30:FF:000001">
    <property type="entry name" value="Dihydrolipoyl dehydrogenase"/>
    <property type="match status" value="1"/>
</dbReference>
<feature type="binding site" evidence="6">
    <location>
        <begin position="312"/>
        <end position="315"/>
    </location>
    <ligand>
        <name>FAD</name>
        <dbReference type="ChEBI" id="CHEBI:57692"/>
    </ligand>
</feature>
<feature type="binding site" evidence="6">
    <location>
        <position position="265"/>
    </location>
    <ligand>
        <name>NAD(+)</name>
        <dbReference type="ChEBI" id="CHEBI:57540"/>
    </ligand>
</feature>
<feature type="disulfide bond" description="Redox-active" evidence="7">
    <location>
        <begin position="44"/>
        <end position="49"/>
    </location>
</feature>
<keyword evidence="3 6" id="KW-0274">FAD</keyword>
<dbReference type="PIRSF" id="PIRSF000350">
    <property type="entry name" value="Mercury_reductase_MerA"/>
    <property type="match status" value="1"/>
</dbReference>
<reference evidence="11" key="1">
    <citation type="submission" date="2017-09" db="EMBL/GenBank/DDBJ databases">
        <title>FDA dAtabase for Regulatory Grade micrObial Sequences (FDA-ARGOS): Supporting development and validation of Infectious Disease Dx tests.</title>
        <authorList>
            <person name="Minogue T."/>
            <person name="Wolcott M."/>
            <person name="Wasieloski L."/>
            <person name="Aguilar W."/>
            <person name="Moore D."/>
            <person name="Tallon L."/>
            <person name="Sadzewicz L."/>
            <person name="Ott S."/>
            <person name="Zhao X."/>
            <person name="Nagaraj S."/>
            <person name="Vavikolanu K."/>
            <person name="Aluvathingal J."/>
            <person name="Nadendla S."/>
            <person name="Sichtig H."/>
        </authorList>
    </citation>
    <scope>NUCLEOTIDE SEQUENCE [LARGE SCALE GENOMIC DNA]</scope>
    <source>
        <strain evidence="11">FDAARGOS_390</strain>
    </source>
</reference>
<comment type="caution">
    <text evidence="10">The sequence shown here is derived from an EMBL/GenBank/DDBJ whole genome shotgun (WGS) entry which is preliminary data.</text>
</comment>
<dbReference type="InterPro" id="IPR016156">
    <property type="entry name" value="FAD/NAD-linked_Rdtase_dimer_sf"/>
</dbReference>
<dbReference type="EMBL" id="PDDY01000004">
    <property type="protein sequence ID" value="PEH37545.1"/>
    <property type="molecule type" value="Genomic_DNA"/>
</dbReference>
<dbReference type="PANTHER" id="PTHR43014:SF2">
    <property type="entry name" value="MERCURIC REDUCTASE"/>
    <property type="match status" value="1"/>
</dbReference>
<feature type="domain" description="Pyridine nucleotide-disulphide oxidoreductase dimerisation" evidence="8">
    <location>
        <begin position="340"/>
        <end position="445"/>
    </location>
</feature>
<keyword evidence="2" id="KW-0285">Flavoprotein</keyword>
<dbReference type="InterPro" id="IPR023753">
    <property type="entry name" value="FAD/NAD-binding_dom"/>
</dbReference>
<dbReference type="Pfam" id="PF07992">
    <property type="entry name" value="Pyr_redox_2"/>
    <property type="match status" value="1"/>
</dbReference>
<evidence type="ECO:0000313" key="10">
    <source>
        <dbReference type="EMBL" id="PEH37545.1"/>
    </source>
</evidence>
<dbReference type="GO" id="GO:0050660">
    <property type="term" value="F:flavin adenine dinucleotide binding"/>
    <property type="evidence" value="ECO:0007669"/>
    <property type="project" value="TreeGrafter"/>
</dbReference>
<dbReference type="Gene3D" id="3.30.390.30">
    <property type="match status" value="1"/>
</dbReference>
<dbReference type="InterPro" id="IPR036188">
    <property type="entry name" value="FAD/NAD-bd_sf"/>
</dbReference>
<dbReference type="InterPro" id="IPR004099">
    <property type="entry name" value="Pyr_nucl-diS_OxRdtase_dimer"/>
</dbReference>
<dbReference type="Gene3D" id="3.50.50.60">
    <property type="entry name" value="FAD/NAD(P)-binding domain"/>
    <property type="match status" value="2"/>
</dbReference>
<evidence type="ECO:0000256" key="6">
    <source>
        <dbReference type="PIRSR" id="PIRSR000350-3"/>
    </source>
</evidence>